<dbReference type="RefSeq" id="WP_147031706.1">
    <property type="nucleotide sequence ID" value="NZ_CP042436.1"/>
</dbReference>
<feature type="signal peptide" evidence="1">
    <location>
        <begin position="1"/>
        <end position="19"/>
    </location>
</feature>
<sequence length="281" mass="32228">MKITAFTLLLCLNGLFSLSQTFQKKQTLIPLDNIKGVPFMKDPDVPMDLLIMGFDVDSKGNFYFFGGKQPCLAVFDYNRQIYRKIYKELNSGTELHSYKGSFYDFTFDKKGELIFIKINMTNGSLYKINNPLVSKHFVAKTIMDSCIILQTPSKNSDDYIFEKFDLNGKFLKQVSNEYDIPVNIFPDKKEPSDWDLVGKWDGNFIFWTIDPESSGHEKLCMVNKDGKILATKLLPANFSGKGYAENPSEDRKVRNGSFFVLGRQGNYALITEVPLQTFFYK</sequence>
<feature type="chain" id="PRO_5023016794" description="6-bladed beta-propeller" evidence="1">
    <location>
        <begin position="20"/>
        <end position="281"/>
    </location>
</feature>
<reference evidence="2 3" key="1">
    <citation type="journal article" date="2017" name="Curr. Microbiol.">
        <title>Mucilaginibacter ginsenosidivorans sp. nov., Isolated from Soil of Ginseng Field.</title>
        <authorList>
            <person name="Kim M.M."/>
            <person name="Siddiqi M.Z."/>
            <person name="Im W.T."/>
        </authorList>
    </citation>
    <scope>NUCLEOTIDE SEQUENCE [LARGE SCALE GENOMIC DNA]</scope>
    <source>
        <strain evidence="2 3">Gsoil 3017</strain>
    </source>
</reference>
<dbReference type="KEGG" id="mgin:FRZ54_11265"/>
<dbReference type="EMBL" id="CP042436">
    <property type="protein sequence ID" value="QEC63130.1"/>
    <property type="molecule type" value="Genomic_DNA"/>
</dbReference>
<dbReference type="AlphaFoldDB" id="A0A5B8UVI8"/>
<accession>A0A5B8UVI8</accession>
<dbReference type="Proteomes" id="UP000321479">
    <property type="component" value="Chromosome"/>
</dbReference>
<evidence type="ECO:0008006" key="4">
    <source>
        <dbReference type="Google" id="ProtNLM"/>
    </source>
</evidence>
<keyword evidence="3" id="KW-1185">Reference proteome</keyword>
<organism evidence="2 3">
    <name type="scientific">Mucilaginibacter ginsenosidivorans</name>
    <dbReference type="NCBI Taxonomy" id="398053"/>
    <lineage>
        <taxon>Bacteria</taxon>
        <taxon>Pseudomonadati</taxon>
        <taxon>Bacteroidota</taxon>
        <taxon>Sphingobacteriia</taxon>
        <taxon>Sphingobacteriales</taxon>
        <taxon>Sphingobacteriaceae</taxon>
        <taxon>Mucilaginibacter</taxon>
    </lineage>
</organism>
<keyword evidence="1" id="KW-0732">Signal</keyword>
<name>A0A5B8UVI8_9SPHI</name>
<evidence type="ECO:0000256" key="1">
    <source>
        <dbReference type="SAM" id="SignalP"/>
    </source>
</evidence>
<dbReference type="OrthoDB" id="795612at2"/>
<evidence type="ECO:0000313" key="2">
    <source>
        <dbReference type="EMBL" id="QEC63130.1"/>
    </source>
</evidence>
<protein>
    <recommendedName>
        <fullName evidence="4">6-bladed beta-propeller</fullName>
    </recommendedName>
</protein>
<gene>
    <name evidence="2" type="ORF">FRZ54_11265</name>
</gene>
<proteinExistence type="predicted"/>
<dbReference type="SUPFAM" id="SSF101898">
    <property type="entry name" value="NHL repeat"/>
    <property type="match status" value="1"/>
</dbReference>
<evidence type="ECO:0000313" key="3">
    <source>
        <dbReference type="Proteomes" id="UP000321479"/>
    </source>
</evidence>